<protein>
    <submittedName>
        <fullName evidence="1">Uncharacterized protein</fullName>
    </submittedName>
</protein>
<dbReference type="EMBL" id="FCQH01000001">
    <property type="protein sequence ID" value="CVK85134.1"/>
    <property type="molecule type" value="Genomic_DNA"/>
</dbReference>
<evidence type="ECO:0000313" key="2">
    <source>
        <dbReference type="Proteomes" id="UP000184255"/>
    </source>
</evidence>
<dbReference type="GeneID" id="65081319"/>
<accession>A0A1L7SMU2</accession>
<organism evidence="1 2">
    <name type="scientific">Fusarium mangiferae</name>
    <name type="common">Mango malformation disease fungus</name>
    <dbReference type="NCBI Taxonomy" id="192010"/>
    <lineage>
        <taxon>Eukaryota</taxon>
        <taxon>Fungi</taxon>
        <taxon>Dikarya</taxon>
        <taxon>Ascomycota</taxon>
        <taxon>Pezizomycotina</taxon>
        <taxon>Sordariomycetes</taxon>
        <taxon>Hypocreomycetidae</taxon>
        <taxon>Hypocreales</taxon>
        <taxon>Nectriaceae</taxon>
        <taxon>Fusarium</taxon>
        <taxon>Fusarium fujikuroi species complex</taxon>
    </lineage>
</organism>
<evidence type="ECO:0000313" key="1">
    <source>
        <dbReference type="EMBL" id="CVK85134.1"/>
    </source>
</evidence>
<keyword evidence="2" id="KW-1185">Reference proteome</keyword>
<dbReference type="RefSeq" id="XP_041677405.1">
    <property type="nucleotide sequence ID" value="XM_041825934.1"/>
</dbReference>
<dbReference type="VEuPathDB" id="FungiDB:FMAN_02047"/>
<gene>
    <name evidence="1" type="ORF">FMAN_02047</name>
</gene>
<sequence>MANQNRVIYTVDPSTSPASWPPGQAPEFGTMIYRVEVIYINLQGDSDFRTLRTGTNEHIHHAVIQVTKHIARGLYRIVSMNVSEYQCIVVMETERSTADLRANGFPWDRDNQNLPNVVLQ</sequence>
<proteinExistence type="predicted"/>
<reference evidence="2" key="1">
    <citation type="journal article" date="2016" name="Genome Biol. Evol.">
        <title>Comparative 'omics' of the Fusarium fujikuroi species complex highlights differences in genetic potential and metabolite synthesis.</title>
        <authorList>
            <person name="Niehaus E.-M."/>
            <person name="Muensterkoetter M."/>
            <person name="Proctor R.H."/>
            <person name="Brown D.W."/>
            <person name="Sharon A."/>
            <person name="Idan Y."/>
            <person name="Oren-Young L."/>
            <person name="Sieber C.M."/>
            <person name="Novak O."/>
            <person name="Pencik A."/>
            <person name="Tarkowska D."/>
            <person name="Hromadova K."/>
            <person name="Freeman S."/>
            <person name="Maymon M."/>
            <person name="Elazar M."/>
            <person name="Youssef S.A."/>
            <person name="El-Shabrawy E.S.M."/>
            <person name="Shalaby A.B.A."/>
            <person name="Houterman P."/>
            <person name="Brock N.L."/>
            <person name="Burkhardt I."/>
            <person name="Tsavkelova E.A."/>
            <person name="Dickschat J.S."/>
            <person name="Galuszka P."/>
            <person name="Gueldener U."/>
            <person name="Tudzynski B."/>
        </authorList>
    </citation>
    <scope>NUCLEOTIDE SEQUENCE [LARGE SCALE GENOMIC DNA]</scope>
    <source>
        <strain evidence="2">MRC7560</strain>
    </source>
</reference>
<name>A0A1L7SMU2_FUSMA</name>
<dbReference type="Proteomes" id="UP000184255">
    <property type="component" value="Unassembled WGS sequence"/>
</dbReference>
<dbReference type="AlphaFoldDB" id="A0A1L7SMU2"/>
<comment type="caution">
    <text evidence="1">The sequence shown here is derived from an EMBL/GenBank/DDBJ whole genome shotgun (WGS) entry which is preliminary data.</text>
</comment>